<dbReference type="RefSeq" id="WP_090042936.1">
    <property type="nucleotide sequence ID" value="NZ_FOKI01000046.1"/>
</dbReference>
<keyword evidence="1" id="KW-1133">Transmembrane helix</keyword>
<protein>
    <submittedName>
        <fullName evidence="2">Uncharacterized protein</fullName>
    </submittedName>
</protein>
<dbReference type="OrthoDB" id="1957591at2"/>
<keyword evidence="3" id="KW-1185">Reference proteome</keyword>
<dbReference type="EMBL" id="FOKI01000046">
    <property type="protein sequence ID" value="SFB41126.1"/>
    <property type="molecule type" value="Genomic_DNA"/>
</dbReference>
<evidence type="ECO:0000256" key="1">
    <source>
        <dbReference type="SAM" id="Phobius"/>
    </source>
</evidence>
<organism evidence="2 3">
    <name type="scientific">Clostridium frigidicarnis</name>
    <dbReference type="NCBI Taxonomy" id="84698"/>
    <lineage>
        <taxon>Bacteria</taxon>
        <taxon>Bacillati</taxon>
        <taxon>Bacillota</taxon>
        <taxon>Clostridia</taxon>
        <taxon>Eubacteriales</taxon>
        <taxon>Clostridiaceae</taxon>
        <taxon>Clostridium</taxon>
    </lineage>
</organism>
<gene>
    <name evidence="2" type="ORF">SAMN04488528_10464</name>
</gene>
<feature type="transmembrane region" description="Helical" evidence="1">
    <location>
        <begin position="46"/>
        <end position="66"/>
    </location>
</feature>
<accession>A0A1I1AUQ4</accession>
<evidence type="ECO:0000313" key="3">
    <source>
        <dbReference type="Proteomes" id="UP000198619"/>
    </source>
</evidence>
<name>A0A1I1AUQ4_9CLOT</name>
<feature type="transmembrane region" description="Helical" evidence="1">
    <location>
        <begin position="7"/>
        <end position="26"/>
    </location>
</feature>
<keyword evidence="1" id="KW-0472">Membrane</keyword>
<reference evidence="2 3" key="1">
    <citation type="submission" date="2016-10" db="EMBL/GenBank/DDBJ databases">
        <authorList>
            <person name="de Groot N.N."/>
        </authorList>
    </citation>
    <scope>NUCLEOTIDE SEQUENCE [LARGE SCALE GENOMIC DNA]</scope>
    <source>
        <strain evidence="2 3">DSM 12271</strain>
    </source>
</reference>
<keyword evidence="1" id="KW-0812">Transmembrane</keyword>
<proteinExistence type="predicted"/>
<dbReference type="Proteomes" id="UP000198619">
    <property type="component" value="Unassembled WGS sequence"/>
</dbReference>
<sequence>MKNQLKYFLFGFILILFSTPLGRLTLNIIYDNKNLGDYEILLNGFINSYVLIGIMLYVLGLVKVLIDEKYKR</sequence>
<evidence type="ECO:0000313" key="2">
    <source>
        <dbReference type="EMBL" id="SFB41126.1"/>
    </source>
</evidence>
<dbReference type="AlphaFoldDB" id="A0A1I1AUQ4"/>